<comment type="caution">
    <text evidence="3">The sequence shown here is derived from an EMBL/GenBank/DDBJ whole genome shotgun (WGS) entry which is preliminary data.</text>
</comment>
<evidence type="ECO:0000313" key="4">
    <source>
        <dbReference type="Proteomes" id="UP000222542"/>
    </source>
</evidence>
<reference evidence="3 4" key="1">
    <citation type="journal article" date="2014" name="Nat. Genet.">
        <title>Genome sequence of the hot pepper provides insights into the evolution of pungency in Capsicum species.</title>
        <authorList>
            <person name="Kim S."/>
            <person name="Park M."/>
            <person name="Yeom S.I."/>
            <person name="Kim Y.M."/>
            <person name="Lee J.M."/>
            <person name="Lee H.A."/>
            <person name="Seo E."/>
            <person name="Choi J."/>
            <person name="Cheong K."/>
            <person name="Kim K.T."/>
            <person name="Jung K."/>
            <person name="Lee G.W."/>
            <person name="Oh S.K."/>
            <person name="Bae C."/>
            <person name="Kim S.B."/>
            <person name="Lee H.Y."/>
            <person name="Kim S.Y."/>
            <person name="Kim M.S."/>
            <person name="Kang B.C."/>
            <person name="Jo Y.D."/>
            <person name="Yang H.B."/>
            <person name="Jeong H.J."/>
            <person name="Kang W.H."/>
            <person name="Kwon J.K."/>
            <person name="Shin C."/>
            <person name="Lim J.Y."/>
            <person name="Park J.H."/>
            <person name="Huh J.H."/>
            <person name="Kim J.S."/>
            <person name="Kim B.D."/>
            <person name="Cohen O."/>
            <person name="Paran I."/>
            <person name="Suh M.C."/>
            <person name="Lee S.B."/>
            <person name="Kim Y.K."/>
            <person name="Shin Y."/>
            <person name="Noh S.J."/>
            <person name="Park J."/>
            <person name="Seo Y.S."/>
            <person name="Kwon S.Y."/>
            <person name="Kim H.A."/>
            <person name="Park J.M."/>
            <person name="Kim H.J."/>
            <person name="Choi S.B."/>
            <person name="Bosland P.W."/>
            <person name="Reeves G."/>
            <person name="Jo S.H."/>
            <person name="Lee B.W."/>
            <person name="Cho H.T."/>
            <person name="Choi H.S."/>
            <person name="Lee M.S."/>
            <person name="Yu Y."/>
            <person name="Do Choi Y."/>
            <person name="Park B.S."/>
            <person name="van Deynze A."/>
            <person name="Ashrafi H."/>
            <person name="Hill T."/>
            <person name="Kim W.T."/>
            <person name="Pai H.S."/>
            <person name="Ahn H.K."/>
            <person name="Yeam I."/>
            <person name="Giovannoni J.J."/>
            <person name="Rose J.K."/>
            <person name="Sorensen I."/>
            <person name="Lee S.J."/>
            <person name="Kim R.W."/>
            <person name="Choi I.Y."/>
            <person name="Choi B.S."/>
            <person name="Lim J.S."/>
            <person name="Lee Y.H."/>
            <person name="Choi D."/>
        </authorList>
    </citation>
    <scope>NUCLEOTIDE SEQUENCE [LARGE SCALE GENOMIC DNA]</scope>
    <source>
        <strain evidence="4">cv. CM334</strain>
    </source>
</reference>
<dbReference type="PANTHER" id="PTHR33180:SF31">
    <property type="entry name" value="POLYPROTEIN PROTEIN"/>
    <property type="match status" value="1"/>
</dbReference>
<gene>
    <name evidence="3" type="ORF">T459_16571</name>
</gene>
<evidence type="ECO:0000256" key="1">
    <source>
        <dbReference type="SAM" id="MobiDB-lite"/>
    </source>
</evidence>
<sequence>MFALPYDRLDDIILKGIGMSPRKNLHREARKGNAPDKGKEKSTFRRGKAPVFKDTPKVQNAKAINDRAREGFNPEKIFSMKGVDTYFPEIIAKIEEWDWELFTDMMPSSHPLCYFPVIVWEFYASYVVRPPSYPWLARVISKGLPPWDNGVGQIKRRDLSIQAKHWLGFVDNHLLFSRNDQDIMVDKAIIFGCIMDKIAINLGELLVKMIKFRVKQPGTEGLPSSKGVEISLNSTLDVEAHQDSTYTPPSPSTAPPPRSTQSVRSSTVIFAKGHEDIDDEVEVDLLEGLPKARQVELTMQLSRDEEYARRVGASFETRHDDESPFIID</sequence>
<dbReference type="Gramene" id="PHT78519">
    <property type="protein sequence ID" value="PHT78519"/>
    <property type="gene ID" value="T459_16571"/>
</dbReference>
<organism evidence="3 4">
    <name type="scientific">Capsicum annuum</name>
    <name type="common">Capsicum pepper</name>
    <dbReference type="NCBI Taxonomy" id="4072"/>
    <lineage>
        <taxon>Eukaryota</taxon>
        <taxon>Viridiplantae</taxon>
        <taxon>Streptophyta</taxon>
        <taxon>Embryophyta</taxon>
        <taxon>Tracheophyta</taxon>
        <taxon>Spermatophyta</taxon>
        <taxon>Magnoliopsida</taxon>
        <taxon>eudicotyledons</taxon>
        <taxon>Gunneridae</taxon>
        <taxon>Pentapetalae</taxon>
        <taxon>asterids</taxon>
        <taxon>lamiids</taxon>
        <taxon>Solanales</taxon>
        <taxon>Solanaceae</taxon>
        <taxon>Solanoideae</taxon>
        <taxon>Capsiceae</taxon>
        <taxon>Capsicum</taxon>
    </lineage>
</organism>
<evidence type="ECO:0000313" key="3">
    <source>
        <dbReference type="EMBL" id="PHT78519.1"/>
    </source>
</evidence>
<dbReference type="Pfam" id="PF20167">
    <property type="entry name" value="Transposase_32"/>
    <property type="match status" value="1"/>
</dbReference>
<keyword evidence="4" id="KW-1185">Reference proteome</keyword>
<name>A0A2G2Z976_CAPAN</name>
<feature type="compositionally biased region" description="Basic and acidic residues" evidence="1">
    <location>
        <begin position="26"/>
        <end position="43"/>
    </location>
</feature>
<reference evidence="3 4" key="2">
    <citation type="journal article" date="2017" name="Genome Biol.">
        <title>New reference genome sequences of hot pepper reveal the massive evolution of plant disease-resistance genes by retroduplication.</title>
        <authorList>
            <person name="Kim S."/>
            <person name="Park J."/>
            <person name="Yeom S.I."/>
            <person name="Kim Y.M."/>
            <person name="Seo E."/>
            <person name="Kim K.T."/>
            <person name="Kim M.S."/>
            <person name="Lee J.M."/>
            <person name="Cheong K."/>
            <person name="Shin H.S."/>
            <person name="Kim S.B."/>
            <person name="Han K."/>
            <person name="Lee J."/>
            <person name="Park M."/>
            <person name="Lee H.A."/>
            <person name="Lee H.Y."/>
            <person name="Lee Y."/>
            <person name="Oh S."/>
            <person name="Lee J.H."/>
            <person name="Choi E."/>
            <person name="Choi E."/>
            <person name="Lee S.E."/>
            <person name="Jeon J."/>
            <person name="Kim H."/>
            <person name="Choi G."/>
            <person name="Song H."/>
            <person name="Lee J."/>
            <person name="Lee S.C."/>
            <person name="Kwon J.K."/>
            <person name="Lee H.Y."/>
            <person name="Koo N."/>
            <person name="Hong Y."/>
            <person name="Kim R.W."/>
            <person name="Kang W.H."/>
            <person name="Huh J.H."/>
            <person name="Kang B.C."/>
            <person name="Yang T.J."/>
            <person name="Lee Y.H."/>
            <person name="Bennetzen J.L."/>
            <person name="Choi D."/>
        </authorList>
    </citation>
    <scope>NUCLEOTIDE SEQUENCE [LARGE SCALE GENOMIC DNA]</scope>
    <source>
        <strain evidence="4">cv. CM334</strain>
    </source>
</reference>
<dbReference type="AlphaFoldDB" id="A0A2G2Z976"/>
<accession>A0A2G2Z976</accession>
<dbReference type="Proteomes" id="UP000222542">
    <property type="component" value="Unassembled WGS sequence"/>
</dbReference>
<protein>
    <recommendedName>
        <fullName evidence="2">Putative plant transposon protein domain-containing protein</fullName>
    </recommendedName>
</protein>
<feature type="compositionally biased region" description="Pro residues" evidence="1">
    <location>
        <begin position="248"/>
        <end position="258"/>
    </location>
</feature>
<dbReference type="EMBL" id="AYRZ02000006">
    <property type="protein sequence ID" value="PHT78519.1"/>
    <property type="molecule type" value="Genomic_DNA"/>
</dbReference>
<evidence type="ECO:0000259" key="2">
    <source>
        <dbReference type="Pfam" id="PF20167"/>
    </source>
</evidence>
<proteinExistence type="predicted"/>
<feature type="region of interest" description="Disordered" evidence="1">
    <location>
        <begin position="24"/>
        <end position="46"/>
    </location>
</feature>
<feature type="domain" description="Putative plant transposon protein" evidence="2">
    <location>
        <begin position="130"/>
        <end position="219"/>
    </location>
</feature>
<feature type="region of interest" description="Disordered" evidence="1">
    <location>
        <begin position="240"/>
        <end position="265"/>
    </location>
</feature>
<dbReference type="InterPro" id="IPR046796">
    <property type="entry name" value="Transposase_32_dom"/>
</dbReference>
<dbReference type="PANTHER" id="PTHR33180">
    <property type="entry name" value="PHOTOSYSTEM II CP43 REACTION CENTER PROTEIN"/>
    <property type="match status" value="1"/>
</dbReference>